<name>A0A9D4R4K2_DREPO</name>
<dbReference type="AlphaFoldDB" id="A0A9D4R4K2"/>
<sequence length="67" mass="7286">MAEQRKAIGVILFSDPDDISNGDITDVYPHNWWLPPSGAQRGTLLLGDGDPLSADYPPISMIVTTVF</sequence>
<dbReference type="EMBL" id="JAIWYP010000003">
    <property type="protein sequence ID" value="KAH3853005.1"/>
    <property type="molecule type" value="Genomic_DNA"/>
</dbReference>
<proteinExistence type="predicted"/>
<organism evidence="1 2">
    <name type="scientific">Dreissena polymorpha</name>
    <name type="common">Zebra mussel</name>
    <name type="synonym">Mytilus polymorpha</name>
    <dbReference type="NCBI Taxonomy" id="45954"/>
    <lineage>
        <taxon>Eukaryota</taxon>
        <taxon>Metazoa</taxon>
        <taxon>Spiralia</taxon>
        <taxon>Lophotrochozoa</taxon>
        <taxon>Mollusca</taxon>
        <taxon>Bivalvia</taxon>
        <taxon>Autobranchia</taxon>
        <taxon>Heteroconchia</taxon>
        <taxon>Euheterodonta</taxon>
        <taxon>Imparidentia</taxon>
        <taxon>Neoheterodontei</taxon>
        <taxon>Myida</taxon>
        <taxon>Dreissenoidea</taxon>
        <taxon>Dreissenidae</taxon>
        <taxon>Dreissena</taxon>
    </lineage>
</organism>
<protein>
    <submittedName>
        <fullName evidence="1">Uncharacterized protein</fullName>
    </submittedName>
</protein>
<dbReference type="InterPro" id="IPR039373">
    <property type="entry name" value="Peptidase_M28B"/>
</dbReference>
<gene>
    <name evidence="1" type="ORF">DPMN_095528</name>
</gene>
<reference evidence="1" key="1">
    <citation type="journal article" date="2019" name="bioRxiv">
        <title>The Genome of the Zebra Mussel, Dreissena polymorpha: A Resource for Invasive Species Research.</title>
        <authorList>
            <person name="McCartney M.A."/>
            <person name="Auch B."/>
            <person name="Kono T."/>
            <person name="Mallez S."/>
            <person name="Zhang Y."/>
            <person name="Obille A."/>
            <person name="Becker A."/>
            <person name="Abrahante J.E."/>
            <person name="Garbe J."/>
            <person name="Badalamenti J.P."/>
            <person name="Herman A."/>
            <person name="Mangelson H."/>
            <person name="Liachko I."/>
            <person name="Sullivan S."/>
            <person name="Sone E.D."/>
            <person name="Koren S."/>
            <person name="Silverstein K.A.T."/>
            <person name="Beckman K.B."/>
            <person name="Gohl D.M."/>
        </authorList>
    </citation>
    <scope>NUCLEOTIDE SEQUENCE</scope>
    <source>
        <strain evidence="1">Duluth1</strain>
        <tissue evidence="1">Whole animal</tissue>
    </source>
</reference>
<dbReference type="Gene3D" id="3.50.30.30">
    <property type="match status" value="1"/>
</dbReference>
<dbReference type="InterPro" id="IPR046450">
    <property type="entry name" value="PA_dom_sf"/>
</dbReference>
<dbReference type="PANTHER" id="PTHR10404:SF46">
    <property type="entry name" value="VACUOLAR PROTEIN SORTING-ASSOCIATED PROTEIN 70"/>
    <property type="match status" value="1"/>
</dbReference>
<keyword evidence="2" id="KW-1185">Reference proteome</keyword>
<reference evidence="1" key="2">
    <citation type="submission" date="2020-11" db="EMBL/GenBank/DDBJ databases">
        <authorList>
            <person name="McCartney M.A."/>
            <person name="Auch B."/>
            <person name="Kono T."/>
            <person name="Mallez S."/>
            <person name="Becker A."/>
            <person name="Gohl D.M."/>
            <person name="Silverstein K.A.T."/>
            <person name="Koren S."/>
            <person name="Bechman K.B."/>
            <person name="Herman A."/>
            <person name="Abrahante J.E."/>
            <person name="Garbe J."/>
        </authorList>
    </citation>
    <scope>NUCLEOTIDE SEQUENCE</scope>
    <source>
        <strain evidence="1">Duluth1</strain>
        <tissue evidence="1">Whole animal</tissue>
    </source>
</reference>
<dbReference type="SUPFAM" id="SSF52025">
    <property type="entry name" value="PA domain"/>
    <property type="match status" value="1"/>
</dbReference>
<dbReference type="PANTHER" id="PTHR10404">
    <property type="entry name" value="N-ACETYLATED-ALPHA-LINKED ACIDIC DIPEPTIDASE"/>
    <property type="match status" value="1"/>
</dbReference>
<comment type="caution">
    <text evidence="1">The sequence shown here is derived from an EMBL/GenBank/DDBJ whole genome shotgun (WGS) entry which is preliminary data.</text>
</comment>
<dbReference type="GO" id="GO:0004180">
    <property type="term" value="F:carboxypeptidase activity"/>
    <property type="evidence" value="ECO:0007669"/>
    <property type="project" value="TreeGrafter"/>
</dbReference>
<evidence type="ECO:0000313" key="1">
    <source>
        <dbReference type="EMBL" id="KAH3853005.1"/>
    </source>
</evidence>
<dbReference type="Proteomes" id="UP000828390">
    <property type="component" value="Unassembled WGS sequence"/>
</dbReference>
<accession>A0A9D4R4K2</accession>
<evidence type="ECO:0000313" key="2">
    <source>
        <dbReference type="Proteomes" id="UP000828390"/>
    </source>
</evidence>